<comment type="caution">
    <text evidence="1">The sequence shown here is derived from an EMBL/GenBank/DDBJ whole genome shotgun (WGS) entry which is preliminary data.</text>
</comment>
<dbReference type="EMBL" id="LAZR01054657">
    <property type="protein sequence ID" value="KKK78083.1"/>
    <property type="molecule type" value="Genomic_DNA"/>
</dbReference>
<accession>A0A0F8Y9L9</accession>
<name>A0A0F8Y9L9_9ZZZZ</name>
<gene>
    <name evidence="1" type="ORF">LCGC14_2847150</name>
</gene>
<sequence length="71" mass="8348">MSREEILVRYLAQHNALSTRKDAPDKALFDQQHRQIWADCDAELKARYGELKGKTALTTEEQTELRELNFR</sequence>
<dbReference type="AlphaFoldDB" id="A0A0F8Y9L9"/>
<reference evidence="1" key="1">
    <citation type="journal article" date="2015" name="Nature">
        <title>Complex archaea that bridge the gap between prokaryotes and eukaryotes.</title>
        <authorList>
            <person name="Spang A."/>
            <person name="Saw J.H."/>
            <person name="Jorgensen S.L."/>
            <person name="Zaremba-Niedzwiedzka K."/>
            <person name="Martijn J."/>
            <person name="Lind A.E."/>
            <person name="van Eijk R."/>
            <person name="Schleper C."/>
            <person name="Guy L."/>
            <person name="Ettema T.J."/>
        </authorList>
    </citation>
    <scope>NUCLEOTIDE SEQUENCE</scope>
</reference>
<protein>
    <submittedName>
        <fullName evidence="1">Uncharacterized protein</fullName>
    </submittedName>
</protein>
<evidence type="ECO:0000313" key="1">
    <source>
        <dbReference type="EMBL" id="KKK78083.1"/>
    </source>
</evidence>
<proteinExistence type="predicted"/>
<organism evidence="1">
    <name type="scientific">marine sediment metagenome</name>
    <dbReference type="NCBI Taxonomy" id="412755"/>
    <lineage>
        <taxon>unclassified sequences</taxon>
        <taxon>metagenomes</taxon>
        <taxon>ecological metagenomes</taxon>
    </lineage>
</organism>